<feature type="transmembrane region" description="Helical" evidence="1">
    <location>
        <begin position="25"/>
        <end position="45"/>
    </location>
</feature>
<evidence type="ECO:0000313" key="3">
    <source>
        <dbReference type="Proteomes" id="UP000828390"/>
    </source>
</evidence>
<gene>
    <name evidence="2" type="ORF">DPMN_044873</name>
</gene>
<organism evidence="2 3">
    <name type="scientific">Dreissena polymorpha</name>
    <name type="common">Zebra mussel</name>
    <name type="synonym">Mytilus polymorpha</name>
    <dbReference type="NCBI Taxonomy" id="45954"/>
    <lineage>
        <taxon>Eukaryota</taxon>
        <taxon>Metazoa</taxon>
        <taxon>Spiralia</taxon>
        <taxon>Lophotrochozoa</taxon>
        <taxon>Mollusca</taxon>
        <taxon>Bivalvia</taxon>
        <taxon>Autobranchia</taxon>
        <taxon>Heteroconchia</taxon>
        <taxon>Euheterodonta</taxon>
        <taxon>Imparidentia</taxon>
        <taxon>Neoheterodontei</taxon>
        <taxon>Myida</taxon>
        <taxon>Dreissenoidea</taxon>
        <taxon>Dreissenidae</taxon>
        <taxon>Dreissena</taxon>
    </lineage>
</organism>
<reference evidence="2" key="1">
    <citation type="journal article" date="2019" name="bioRxiv">
        <title>The Genome of the Zebra Mussel, Dreissena polymorpha: A Resource for Invasive Species Research.</title>
        <authorList>
            <person name="McCartney M.A."/>
            <person name="Auch B."/>
            <person name="Kono T."/>
            <person name="Mallez S."/>
            <person name="Zhang Y."/>
            <person name="Obille A."/>
            <person name="Becker A."/>
            <person name="Abrahante J.E."/>
            <person name="Garbe J."/>
            <person name="Badalamenti J.P."/>
            <person name="Herman A."/>
            <person name="Mangelson H."/>
            <person name="Liachko I."/>
            <person name="Sullivan S."/>
            <person name="Sone E.D."/>
            <person name="Koren S."/>
            <person name="Silverstein K.A.T."/>
            <person name="Beckman K.B."/>
            <person name="Gohl D.M."/>
        </authorList>
    </citation>
    <scope>NUCLEOTIDE SEQUENCE</scope>
    <source>
        <strain evidence="2">Duluth1</strain>
        <tissue evidence="2">Whole animal</tissue>
    </source>
</reference>
<accession>A0A9D4D6M5</accession>
<dbReference type="InterPro" id="IPR053231">
    <property type="entry name" value="GPCR_LN-TM7"/>
</dbReference>
<proteinExistence type="predicted"/>
<dbReference type="EMBL" id="JAIWYP010000011">
    <property type="protein sequence ID" value="KAH3738243.1"/>
    <property type="molecule type" value="Genomic_DNA"/>
</dbReference>
<keyword evidence="3" id="KW-1185">Reference proteome</keyword>
<dbReference type="Gene3D" id="1.20.1070.10">
    <property type="entry name" value="Rhodopsin 7-helix transmembrane proteins"/>
    <property type="match status" value="1"/>
</dbReference>
<feature type="transmembrane region" description="Helical" evidence="1">
    <location>
        <begin position="155"/>
        <end position="173"/>
    </location>
</feature>
<keyword evidence="1" id="KW-0812">Transmembrane</keyword>
<feature type="transmembrane region" description="Helical" evidence="1">
    <location>
        <begin position="111"/>
        <end position="134"/>
    </location>
</feature>
<evidence type="ECO:0000256" key="1">
    <source>
        <dbReference type="SAM" id="Phobius"/>
    </source>
</evidence>
<keyword evidence="1" id="KW-1133">Transmembrane helix</keyword>
<name>A0A9D4D6M5_DREPO</name>
<evidence type="ECO:0008006" key="4">
    <source>
        <dbReference type="Google" id="ProtNLM"/>
    </source>
</evidence>
<comment type="caution">
    <text evidence="2">The sequence shown here is derived from an EMBL/GenBank/DDBJ whole genome shotgun (WGS) entry which is preliminary data.</text>
</comment>
<dbReference type="AlphaFoldDB" id="A0A9D4D6M5"/>
<dbReference type="Proteomes" id="UP000828390">
    <property type="component" value="Unassembled WGS sequence"/>
</dbReference>
<protein>
    <recommendedName>
        <fullName evidence="4">G-protein coupled receptors family 2 profile 2 domain-containing protein</fullName>
    </recommendedName>
</protein>
<sequence>MSSTLLFVNNFVTVDIEWLCKTLGFLLHFTLLSGFCRMFICTFHMMRTFTSLTNHSKNAQTSYKTYLKYVAVAEISAIALTASKAIVSKLTNNTFGYGGHPCYLTNARMNLFFVAIPVSVMMVTDLELYIFVIVKIMRLPAMGDNKSLERNYPKIFIKLSTITGLTWIFGIVYELTDVELFGCMFILFNACQGV</sequence>
<keyword evidence="1" id="KW-0472">Membrane</keyword>
<dbReference type="PANTHER" id="PTHR45902:SF4">
    <property type="entry name" value="G-PROTEIN COUPLED RECEPTORS FAMILY 2 PROFILE 2 DOMAIN-CONTAINING PROTEIN"/>
    <property type="match status" value="1"/>
</dbReference>
<feature type="transmembrane region" description="Helical" evidence="1">
    <location>
        <begin position="66"/>
        <end position="87"/>
    </location>
</feature>
<reference evidence="2" key="2">
    <citation type="submission" date="2020-11" db="EMBL/GenBank/DDBJ databases">
        <authorList>
            <person name="McCartney M.A."/>
            <person name="Auch B."/>
            <person name="Kono T."/>
            <person name="Mallez S."/>
            <person name="Becker A."/>
            <person name="Gohl D.M."/>
            <person name="Silverstein K.A.T."/>
            <person name="Koren S."/>
            <person name="Bechman K.B."/>
            <person name="Herman A."/>
            <person name="Abrahante J.E."/>
            <person name="Garbe J."/>
        </authorList>
    </citation>
    <scope>NUCLEOTIDE SEQUENCE</scope>
    <source>
        <strain evidence="2">Duluth1</strain>
        <tissue evidence="2">Whole animal</tissue>
    </source>
</reference>
<dbReference type="PANTHER" id="PTHR45902">
    <property type="entry name" value="LATROPHILIN RECEPTOR-LIKE PROTEIN A"/>
    <property type="match status" value="1"/>
</dbReference>
<evidence type="ECO:0000313" key="2">
    <source>
        <dbReference type="EMBL" id="KAH3738243.1"/>
    </source>
</evidence>